<evidence type="ECO:0000259" key="9">
    <source>
        <dbReference type="PROSITE" id="PS50011"/>
    </source>
</evidence>
<dbReference type="OrthoDB" id="5979581at2759"/>
<dbReference type="Gene3D" id="3.30.200.20">
    <property type="entry name" value="Phosphorylase Kinase, domain 1"/>
    <property type="match status" value="1"/>
</dbReference>
<dbReference type="PROSITE" id="PS50011">
    <property type="entry name" value="PROTEIN_KINASE_DOM"/>
    <property type="match status" value="1"/>
</dbReference>
<dbReference type="Proteomes" id="UP000076632">
    <property type="component" value="Unassembled WGS sequence"/>
</dbReference>
<dbReference type="PANTHER" id="PTHR47634">
    <property type="entry name" value="PROTEIN KINASE DOMAIN-CONTAINING PROTEIN-RELATED"/>
    <property type="match status" value="1"/>
</dbReference>
<evidence type="ECO:0000256" key="8">
    <source>
        <dbReference type="ARBA" id="ARBA00048679"/>
    </source>
</evidence>
<dbReference type="EC" id="2.7.11.1" evidence="1"/>
<evidence type="ECO:0000256" key="5">
    <source>
        <dbReference type="ARBA" id="ARBA00022777"/>
    </source>
</evidence>
<dbReference type="GO" id="GO:0005737">
    <property type="term" value="C:cytoplasm"/>
    <property type="evidence" value="ECO:0007669"/>
    <property type="project" value="TreeGrafter"/>
</dbReference>
<accession>A0A165GSL7</accession>
<dbReference type="RefSeq" id="XP_018188099.1">
    <property type="nucleotide sequence ID" value="XM_018333900.1"/>
</dbReference>
<dbReference type="SMART" id="SM00220">
    <property type="entry name" value="S_TKc"/>
    <property type="match status" value="1"/>
</dbReference>
<dbReference type="EMBL" id="KV407458">
    <property type="protein sequence ID" value="KZF22544.1"/>
    <property type="molecule type" value="Genomic_DNA"/>
</dbReference>
<evidence type="ECO:0000256" key="6">
    <source>
        <dbReference type="ARBA" id="ARBA00022840"/>
    </source>
</evidence>
<dbReference type="GeneID" id="28899037"/>
<evidence type="ECO:0000313" key="11">
    <source>
        <dbReference type="Proteomes" id="UP000076632"/>
    </source>
</evidence>
<dbReference type="SUPFAM" id="SSF56112">
    <property type="entry name" value="Protein kinase-like (PK-like)"/>
    <property type="match status" value="1"/>
</dbReference>
<dbReference type="GO" id="GO:0005634">
    <property type="term" value="C:nucleus"/>
    <property type="evidence" value="ECO:0007669"/>
    <property type="project" value="TreeGrafter"/>
</dbReference>
<dbReference type="STRING" id="1328760.A0A165GSL7"/>
<dbReference type="InParanoid" id="A0A165GSL7"/>
<comment type="catalytic activity">
    <reaction evidence="7">
        <text>L-threonyl-[protein] + ATP = O-phospho-L-threonyl-[protein] + ADP + H(+)</text>
        <dbReference type="Rhea" id="RHEA:46608"/>
        <dbReference type="Rhea" id="RHEA-COMP:11060"/>
        <dbReference type="Rhea" id="RHEA-COMP:11605"/>
        <dbReference type="ChEBI" id="CHEBI:15378"/>
        <dbReference type="ChEBI" id="CHEBI:30013"/>
        <dbReference type="ChEBI" id="CHEBI:30616"/>
        <dbReference type="ChEBI" id="CHEBI:61977"/>
        <dbReference type="ChEBI" id="CHEBI:456216"/>
        <dbReference type="EC" id="2.7.11.1"/>
    </reaction>
</comment>
<evidence type="ECO:0000256" key="2">
    <source>
        <dbReference type="ARBA" id="ARBA00022527"/>
    </source>
</evidence>
<comment type="catalytic activity">
    <reaction evidence="8">
        <text>L-seryl-[protein] + ATP = O-phospho-L-seryl-[protein] + ADP + H(+)</text>
        <dbReference type="Rhea" id="RHEA:17989"/>
        <dbReference type="Rhea" id="RHEA-COMP:9863"/>
        <dbReference type="Rhea" id="RHEA-COMP:11604"/>
        <dbReference type="ChEBI" id="CHEBI:15378"/>
        <dbReference type="ChEBI" id="CHEBI:29999"/>
        <dbReference type="ChEBI" id="CHEBI:30616"/>
        <dbReference type="ChEBI" id="CHEBI:83421"/>
        <dbReference type="ChEBI" id="CHEBI:456216"/>
        <dbReference type="EC" id="2.7.11.1"/>
    </reaction>
</comment>
<dbReference type="InterPro" id="IPR008271">
    <property type="entry name" value="Ser/Thr_kinase_AS"/>
</dbReference>
<dbReference type="Pfam" id="PF00069">
    <property type="entry name" value="Pkinase"/>
    <property type="match status" value="1"/>
</dbReference>
<evidence type="ECO:0000256" key="1">
    <source>
        <dbReference type="ARBA" id="ARBA00012513"/>
    </source>
</evidence>
<keyword evidence="3" id="KW-0808">Transferase</keyword>
<keyword evidence="4" id="KW-0547">Nucleotide-binding</keyword>
<keyword evidence="5 10" id="KW-0418">Kinase</keyword>
<feature type="domain" description="Protein kinase" evidence="9">
    <location>
        <begin position="42"/>
        <end position="421"/>
    </location>
</feature>
<keyword evidence="6" id="KW-0067">ATP-binding</keyword>
<dbReference type="PANTHER" id="PTHR47634:SF9">
    <property type="entry name" value="PROTEIN KINASE DOMAIN-CONTAINING PROTEIN-RELATED"/>
    <property type="match status" value="1"/>
</dbReference>
<dbReference type="Gene3D" id="1.10.510.10">
    <property type="entry name" value="Transferase(Phosphotransferase) domain 1"/>
    <property type="match status" value="1"/>
</dbReference>
<keyword evidence="11" id="KW-1185">Reference proteome</keyword>
<name>A0A165GSL7_XYLHT</name>
<dbReference type="OMA" id="CHAPEVL"/>
<dbReference type="GO" id="GO:0004674">
    <property type="term" value="F:protein serine/threonine kinase activity"/>
    <property type="evidence" value="ECO:0007669"/>
    <property type="project" value="UniProtKB-KW"/>
</dbReference>
<proteinExistence type="predicted"/>
<dbReference type="PROSITE" id="PS00108">
    <property type="entry name" value="PROTEIN_KINASE_ST"/>
    <property type="match status" value="1"/>
</dbReference>
<dbReference type="GO" id="GO:0005524">
    <property type="term" value="F:ATP binding"/>
    <property type="evidence" value="ECO:0007669"/>
    <property type="project" value="UniProtKB-KW"/>
</dbReference>
<protein>
    <recommendedName>
        <fullName evidence="1">non-specific serine/threonine protein kinase</fullName>
        <ecNumber evidence="1">2.7.11.1</ecNumber>
    </recommendedName>
</protein>
<dbReference type="GO" id="GO:0000245">
    <property type="term" value="P:spliceosomal complex assembly"/>
    <property type="evidence" value="ECO:0007669"/>
    <property type="project" value="TreeGrafter"/>
</dbReference>
<reference evidence="10 11" key="1">
    <citation type="journal article" date="2016" name="Fungal Biol.">
        <title>The genome of Xylona heveae provides a window into fungal endophytism.</title>
        <authorList>
            <person name="Gazis R."/>
            <person name="Kuo A."/>
            <person name="Riley R."/>
            <person name="LaButti K."/>
            <person name="Lipzen A."/>
            <person name="Lin J."/>
            <person name="Amirebrahimi M."/>
            <person name="Hesse C.N."/>
            <person name="Spatafora J.W."/>
            <person name="Henrissat B."/>
            <person name="Hainaut M."/>
            <person name="Grigoriev I.V."/>
            <person name="Hibbett D.S."/>
        </authorList>
    </citation>
    <scope>NUCLEOTIDE SEQUENCE [LARGE SCALE GENOMIC DNA]</scope>
    <source>
        <strain evidence="10 11">TC161</strain>
    </source>
</reference>
<keyword evidence="2" id="KW-0723">Serine/threonine-protein kinase</keyword>
<dbReference type="AlphaFoldDB" id="A0A165GSL7"/>
<evidence type="ECO:0000313" key="10">
    <source>
        <dbReference type="EMBL" id="KZF22544.1"/>
    </source>
</evidence>
<evidence type="ECO:0000256" key="4">
    <source>
        <dbReference type="ARBA" id="ARBA00022741"/>
    </source>
</evidence>
<organism evidence="10 11">
    <name type="scientific">Xylona heveae (strain CBS 132557 / TC161)</name>
    <dbReference type="NCBI Taxonomy" id="1328760"/>
    <lineage>
        <taxon>Eukaryota</taxon>
        <taxon>Fungi</taxon>
        <taxon>Dikarya</taxon>
        <taxon>Ascomycota</taxon>
        <taxon>Pezizomycotina</taxon>
        <taxon>Xylonomycetes</taxon>
        <taxon>Xylonales</taxon>
        <taxon>Xylonaceae</taxon>
        <taxon>Xylona</taxon>
    </lineage>
</organism>
<sequence length="428" mass="49474">MGSSQPPRILPADELVEEERVPGYRPELYYPATPGQVLNSRYKILTKIGWGRTSTVWLAQELDGPEEMPFPYVTLKLTTADPDFEDVALHELNMNKYLTKDTYFAGSLFVRAAFDHFMATSPTGTEHLCLVFDAMREPLSQFKYRLPGGCIPPSLLKVYAEFILQGLEYLHSHCQIVHTDLKTDNILMSFEDVNVVEEYVKAQDEHPMPRKTIGDRTIYLSHNNFGDLRSYWVLPRIADFGLAHHVDGKRPLRHPIQPPLYHAPEVLLGAPWSYSADIWNLGVLLFELLENRQLFRHLESQKGVYTAQAHLAEMIALFGPPPQKLIEQEKQWCDVPWDRSFPGPDGTWYDTAREYYGGPFFDSKGHFTHTQIIPKDVRLDDCVTCLTGKEKELFLNFVRKMLRWLPEERKTAKELREDPWLYSDLDKT</sequence>
<gene>
    <name evidence="10" type="ORF">L228DRAFT_255867</name>
</gene>
<dbReference type="InterPro" id="IPR000719">
    <property type="entry name" value="Prot_kinase_dom"/>
</dbReference>
<dbReference type="InterPro" id="IPR051334">
    <property type="entry name" value="SRPK"/>
</dbReference>
<dbReference type="InterPro" id="IPR011009">
    <property type="entry name" value="Kinase-like_dom_sf"/>
</dbReference>
<evidence type="ECO:0000256" key="7">
    <source>
        <dbReference type="ARBA" id="ARBA00047899"/>
    </source>
</evidence>
<dbReference type="GO" id="GO:0050684">
    <property type="term" value="P:regulation of mRNA processing"/>
    <property type="evidence" value="ECO:0007669"/>
    <property type="project" value="TreeGrafter"/>
</dbReference>
<evidence type="ECO:0000256" key="3">
    <source>
        <dbReference type="ARBA" id="ARBA00022679"/>
    </source>
</evidence>